<gene>
    <name evidence="4" type="ORF">ACHAWO_009988</name>
</gene>
<dbReference type="SUPFAM" id="SSF48403">
    <property type="entry name" value="Ankyrin repeat"/>
    <property type="match status" value="1"/>
</dbReference>
<protein>
    <recommendedName>
        <fullName evidence="6">Ankyrin repeat protein</fullName>
    </recommendedName>
</protein>
<dbReference type="AlphaFoldDB" id="A0ABD3QIP7"/>
<evidence type="ECO:0000256" key="3">
    <source>
        <dbReference type="PROSITE-ProRule" id="PRU00023"/>
    </source>
</evidence>
<dbReference type="PROSITE" id="PS50088">
    <property type="entry name" value="ANK_REPEAT"/>
    <property type="match status" value="2"/>
</dbReference>
<dbReference type="Gene3D" id="1.25.40.20">
    <property type="entry name" value="Ankyrin repeat-containing domain"/>
    <property type="match status" value="2"/>
</dbReference>
<evidence type="ECO:0008006" key="6">
    <source>
        <dbReference type="Google" id="ProtNLM"/>
    </source>
</evidence>
<evidence type="ECO:0000313" key="4">
    <source>
        <dbReference type="EMBL" id="KAL3799867.1"/>
    </source>
</evidence>
<feature type="repeat" description="ANK" evidence="3">
    <location>
        <begin position="193"/>
        <end position="225"/>
    </location>
</feature>
<sequence>MLLKSIIRLNPTVMHERDDYGYTLLYCAVESRSVQQLSSSKYSSKRMEVLMAQYLHELYPESITISDISGDYALHLLLRTEKGSEDRKELTRHLLLHHQGAVLTPNGAGSLPLHLDCNYGPLRILKLVYDAYPVAYVDETIVELERQSRVINRQDENGQLPFHRALRASEPSLGSIKLMAAANPASLTTADNQGFIPLHFACQLGHLDIVKYLVDANEESLRVESSSGHLPLHLACLGGHCSIVNYILERSFNGVSLRIHDKLPIELLLCDNANCDTDSFEFVEAFGRLLRANPEVVKNASRMMTVHIRSLGTAQTS</sequence>
<proteinExistence type="predicted"/>
<dbReference type="PROSITE" id="PS50297">
    <property type="entry name" value="ANK_REP_REGION"/>
    <property type="match status" value="2"/>
</dbReference>
<organism evidence="4 5">
    <name type="scientific">Cyclotella atomus</name>
    <dbReference type="NCBI Taxonomy" id="382360"/>
    <lineage>
        <taxon>Eukaryota</taxon>
        <taxon>Sar</taxon>
        <taxon>Stramenopiles</taxon>
        <taxon>Ochrophyta</taxon>
        <taxon>Bacillariophyta</taxon>
        <taxon>Coscinodiscophyceae</taxon>
        <taxon>Thalassiosirophycidae</taxon>
        <taxon>Stephanodiscales</taxon>
        <taxon>Stephanodiscaceae</taxon>
        <taxon>Cyclotella</taxon>
    </lineage>
</organism>
<evidence type="ECO:0000313" key="5">
    <source>
        <dbReference type="Proteomes" id="UP001530400"/>
    </source>
</evidence>
<dbReference type="EMBL" id="JALLPJ020000175">
    <property type="protein sequence ID" value="KAL3799867.1"/>
    <property type="molecule type" value="Genomic_DNA"/>
</dbReference>
<dbReference type="Proteomes" id="UP001530400">
    <property type="component" value="Unassembled WGS sequence"/>
</dbReference>
<keyword evidence="5" id="KW-1185">Reference proteome</keyword>
<accession>A0ABD3QIP7</accession>
<dbReference type="SMART" id="SM00248">
    <property type="entry name" value="ANK"/>
    <property type="match status" value="4"/>
</dbReference>
<comment type="caution">
    <text evidence="4">The sequence shown here is derived from an EMBL/GenBank/DDBJ whole genome shotgun (WGS) entry which is preliminary data.</text>
</comment>
<dbReference type="PANTHER" id="PTHR24126">
    <property type="entry name" value="ANKYRIN REPEAT, PH AND SEC7 DOMAIN CONTAINING PROTEIN SECG-RELATED"/>
    <property type="match status" value="1"/>
</dbReference>
<evidence type="ECO:0000256" key="2">
    <source>
        <dbReference type="ARBA" id="ARBA00023043"/>
    </source>
</evidence>
<dbReference type="InterPro" id="IPR002110">
    <property type="entry name" value="Ankyrin_rpt"/>
</dbReference>
<dbReference type="InterPro" id="IPR036770">
    <property type="entry name" value="Ankyrin_rpt-contain_sf"/>
</dbReference>
<evidence type="ECO:0000256" key="1">
    <source>
        <dbReference type="ARBA" id="ARBA00022737"/>
    </source>
</evidence>
<name>A0ABD3QIP7_9STRA</name>
<dbReference type="Pfam" id="PF12796">
    <property type="entry name" value="Ank_2"/>
    <property type="match status" value="1"/>
</dbReference>
<dbReference type="PANTHER" id="PTHR24126:SF14">
    <property type="entry name" value="ANK_REP_REGION DOMAIN-CONTAINING PROTEIN"/>
    <property type="match status" value="1"/>
</dbReference>
<keyword evidence="2 3" id="KW-0040">ANK repeat</keyword>
<reference evidence="4 5" key="1">
    <citation type="submission" date="2024-10" db="EMBL/GenBank/DDBJ databases">
        <title>Updated reference genomes for cyclostephanoid diatoms.</title>
        <authorList>
            <person name="Roberts W.R."/>
            <person name="Alverson A.J."/>
        </authorList>
    </citation>
    <scope>NUCLEOTIDE SEQUENCE [LARGE SCALE GENOMIC DNA]</scope>
    <source>
        <strain evidence="4 5">AJA010-31</strain>
    </source>
</reference>
<feature type="repeat" description="ANK" evidence="3">
    <location>
        <begin position="227"/>
        <end position="253"/>
    </location>
</feature>
<keyword evidence="1" id="KW-0677">Repeat</keyword>